<evidence type="ECO:0000313" key="2">
    <source>
        <dbReference type="Proteomes" id="UP001295794"/>
    </source>
</evidence>
<dbReference type="AlphaFoldDB" id="A0AAD2K3S8"/>
<dbReference type="EMBL" id="CAVNYO010000405">
    <property type="protein sequence ID" value="CAK5276071.1"/>
    <property type="molecule type" value="Genomic_DNA"/>
</dbReference>
<keyword evidence="2" id="KW-1185">Reference proteome</keyword>
<accession>A0AAD2K3S8</accession>
<proteinExistence type="predicted"/>
<evidence type="ECO:0000313" key="1">
    <source>
        <dbReference type="EMBL" id="CAK5276071.1"/>
    </source>
</evidence>
<protein>
    <submittedName>
        <fullName evidence="1">Uncharacterized protein</fullName>
    </submittedName>
</protein>
<gene>
    <name evidence="1" type="ORF">MYCIT1_LOCUS24198</name>
</gene>
<reference evidence="1" key="1">
    <citation type="submission" date="2023-11" db="EMBL/GenBank/DDBJ databases">
        <authorList>
            <person name="De Vega J J."/>
            <person name="De Vega J J."/>
        </authorList>
    </citation>
    <scope>NUCLEOTIDE SEQUENCE</scope>
</reference>
<comment type="caution">
    <text evidence="1">The sequence shown here is derived from an EMBL/GenBank/DDBJ whole genome shotgun (WGS) entry which is preliminary data.</text>
</comment>
<feature type="non-terminal residue" evidence="1">
    <location>
        <position position="1"/>
    </location>
</feature>
<organism evidence="1 2">
    <name type="scientific">Mycena citricolor</name>
    <dbReference type="NCBI Taxonomy" id="2018698"/>
    <lineage>
        <taxon>Eukaryota</taxon>
        <taxon>Fungi</taxon>
        <taxon>Dikarya</taxon>
        <taxon>Basidiomycota</taxon>
        <taxon>Agaricomycotina</taxon>
        <taxon>Agaricomycetes</taxon>
        <taxon>Agaricomycetidae</taxon>
        <taxon>Agaricales</taxon>
        <taxon>Marasmiineae</taxon>
        <taxon>Mycenaceae</taxon>
        <taxon>Mycena</taxon>
    </lineage>
</organism>
<dbReference type="Proteomes" id="UP001295794">
    <property type="component" value="Unassembled WGS sequence"/>
</dbReference>
<name>A0AAD2K3S8_9AGAR</name>
<sequence length="90" mass="9838">QLACSSFFRRANDTSFFLCAGTGSKSYNVFILPLVHGALPSPLRTLAPSSNVAYGSSLPLWDICFLRCYDKPCQAVPAVKYGYSGLLHFI</sequence>